<dbReference type="GO" id="GO:0005783">
    <property type="term" value="C:endoplasmic reticulum"/>
    <property type="evidence" value="ECO:0007669"/>
    <property type="project" value="TreeGrafter"/>
</dbReference>
<protein>
    <submittedName>
        <fullName evidence="2">Uncharacterized protein</fullName>
    </submittedName>
</protein>
<dbReference type="GO" id="GO:1904294">
    <property type="term" value="P:positive regulation of ERAD pathway"/>
    <property type="evidence" value="ECO:0007669"/>
    <property type="project" value="TreeGrafter"/>
</dbReference>
<dbReference type="Proteomes" id="UP000541444">
    <property type="component" value="Unassembled WGS sequence"/>
</dbReference>
<keyword evidence="3" id="KW-1185">Reference proteome</keyword>
<dbReference type="GO" id="GO:0034976">
    <property type="term" value="P:response to endoplasmic reticulum stress"/>
    <property type="evidence" value="ECO:0007669"/>
    <property type="project" value="TreeGrafter"/>
</dbReference>
<reference evidence="2 3" key="1">
    <citation type="journal article" date="2020" name="IScience">
        <title>Genome Sequencing of the Endangered Kingdonia uniflora (Circaeasteraceae, Ranunculales) Reveals Potential Mechanisms of Evolutionary Specialization.</title>
        <authorList>
            <person name="Sun Y."/>
            <person name="Deng T."/>
            <person name="Zhang A."/>
            <person name="Moore M.J."/>
            <person name="Landis J.B."/>
            <person name="Lin N."/>
            <person name="Zhang H."/>
            <person name="Zhang X."/>
            <person name="Huang J."/>
            <person name="Zhang X."/>
            <person name="Sun H."/>
            <person name="Wang H."/>
        </authorList>
    </citation>
    <scope>NUCLEOTIDE SEQUENCE [LARGE SCALE GENOMIC DNA]</scope>
    <source>
        <strain evidence="2">TB1705</strain>
        <tissue evidence="2">Leaf</tissue>
    </source>
</reference>
<dbReference type="Pfam" id="PF09746">
    <property type="entry name" value="Membralin"/>
    <property type="match status" value="1"/>
</dbReference>
<dbReference type="PANTHER" id="PTHR21650">
    <property type="entry name" value="MEMBRALIN/KINETOCHORE PROTEIN NUF2"/>
    <property type="match status" value="1"/>
</dbReference>
<dbReference type="AlphaFoldDB" id="A0A7J7M735"/>
<evidence type="ECO:0000256" key="1">
    <source>
        <dbReference type="SAM" id="Phobius"/>
    </source>
</evidence>
<evidence type="ECO:0000313" key="3">
    <source>
        <dbReference type="Proteomes" id="UP000541444"/>
    </source>
</evidence>
<accession>A0A7J7M735</accession>
<evidence type="ECO:0000313" key="2">
    <source>
        <dbReference type="EMBL" id="KAF6150620.1"/>
    </source>
</evidence>
<feature type="transmembrane region" description="Helical" evidence="1">
    <location>
        <begin position="28"/>
        <end position="49"/>
    </location>
</feature>
<dbReference type="OrthoDB" id="6779347at2759"/>
<keyword evidence="1" id="KW-1133">Transmembrane helix</keyword>
<organism evidence="2 3">
    <name type="scientific">Kingdonia uniflora</name>
    <dbReference type="NCBI Taxonomy" id="39325"/>
    <lineage>
        <taxon>Eukaryota</taxon>
        <taxon>Viridiplantae</taxon>
        <taxon>Streptophyta</taxon>
        <taxon>Embryophyta</taxon>
        <taxon>Tracheophyta</taxon>
        <taxon>Spermatophyta</taxon>
        <taxon>Magnoliopsida</taxon>
        <taxon>Ranunculales</taxon>
        <taxon>Circaeasteraceae</taxon>
        <taxon>Kingdonia</taxon>
    </lineage>
</organism>
<keyword evidence="1" id="KW-0472">Membrane</keyword>
<proteinExistence type="predicted"/>
<dbReference type="EMBL" id="JACGCM010001727">
    <property type="protein sequence ID" value="KAF6150620.1"/>
    <property type="molecule type" value="Genomic_DNA"/>
</dbReference>
<gene>
    <name evidence="2" type="ORF">GIB67_022232</name>
</gene>
<comment type="caution">
    <text evidence="2">The sequence shown here is derived from an EMBL/GenBank/DDBJ whole genome shotgun (WGS) entry which is preliminary data.</text>
</comment>
<sequence>MDPEQTFIRVQERFSQMLTPRLRIGLEYIYLVFALSLFGLLVVMHANFVQQPGCSSELSVAELADMQLVHIKITSIGLPPPNTTKYSVMGVPDTLPSDKDTDVSNADGDGLTFLGSKCWLSWLNPSARRGKLVLKSLKDDNEYLEVHVESSTDTSISKPVADEKEMNVDTEKSHTSLTVLVRESLKTSVIHVCTRWERRLSILQQHAKHVSRSFRLLWTLTEELKLEAQNIAGRNMLIDIPKWSRMLRLDQVNTFAVQWLEERGRSFEPTYMYTAEKGYFLLPEGAKSRHNIRTVNISISARDSCFGNRWQQLLINRFIGYDTILMNTLLSSPGQVDLRPLKMIIPFLVFGAAPFQMSMYYFLEESEQENLVYQRN</sequence>
<dbReference type="PANTHER" id="PTHR21650:SF4">
    <property type="entry name" value="MEMBRALIN"/>
    <property type="match status" value="1"/>
</dbReference>
<keyword evidence="1" id="KW-0812">Transmembrane</keyword>
<dbReference type="InterPro" id="IPR019144">
    <property type="entry name" value="Membralin"/>
</dbReference>
<name>A0A7J7M735_9MAGN</name>